<dbReference type="HOGENOM" id="CLU_350233_0_0_1"/>
<dbReference type="PANTHER" id="PTHR11932">
    <property type="entry name" value="CULLIN"/>
    <property type="match status" value="1"/>
</dbReference>
<dbReference type="RefSeq" id="XP_022457599.1">
    <property type="nucleotide sequence ID" value="XM_022603749.1"/>
</dbReference>
<dbReference type="Gene3D" id="3.30.230.130">
    <property type="entry name" value="Cullin, Chain C, Domain 2"/>
    <property type="match status" value="1"/>
</dbReference>
<dbReference type="InterPro" id="IPR045093">
    <property type="entry name" value="Cullin"/>
</dbReference>
<proteinExistence type="inferred from homology"/>
<dbReference type="STRING" id="1382522.W6MLC1"/>
<reference evidence="3" key="1">
    <citation type="submission" date="2013-12" db="EMBL/GenBank/DDBJ databases">
        <authorList>
            <person name="Genoscope - CEA"/>
        </authorList>
    </citation>
    <scope>NUCLEOTIDE SEQUENCE</scope>
    <source>
        <strain evidence="3">CBS 1993</strain>
    </source>
</reference>
<dbReference type="Proteomes" id="UP000019384">
    <property type="component" value="Unassembled WGS sequence"/>
</dbReference>
<dbReference type="GO" id="GO:0006511">
    <property type="term" value="P:ubiquitin-dependent protein catabolic process"/>
    <property type="evidence" value="ECO:0007669"/>
    <property type="project" value="InterPro"/>
</dbReference>
<dbReference type="PROSITE" id="PS50069">
    <property type="entry name" value="CULLIN_2"/>
    <property type="match status" value="1"/>
</dbReference>
<reference evidence="3" key="2">
    <citation type="submission" date="2014-02" db="EMBL/GenBank/DDBJ databases">
        <title>Complete DNA sequence of /Kuraishia capsulata/ illustrates novel genomic features among budding yeasts (/Saccharomycotina/).</title>
        <authorList>
            <person name="Morales L."/>
            <person name="Noel B."/>
            <person name="Porcel B."/>
            <person name="Marcet-Houben M."/>
            <person name="Hullo M-F."/>
            <person name="Sacerdot C."/>
            <person name="Tekaia F."/>
            <person name="Leh-Louis V."/>
            <person name="Despons L."/>
            <person name="Khanna V."/>
            <person name="Aury J-M."/>
            <person name="Barbe V."/>
            <person name="Couloux A."/>
            <person name="Labadie K."/>
            <person name="Pelletier E."/>
            <person name="Souciet J-L."/>
            <person name="Boekhout T."/>
            <person name="Gabaldon T."/>
            <person name="Wincker P."/>
            <person name="Dujon B."/>
        </authorList>
    </citation>
    <scope>NUCLEOTIDE SEQUENCE</scope>
    <source>
        <strain evidence="3">CBS 1993</strain>
    </source>
</reference>
<sequence>MSVEERRSEYGSLSDVVERSVLLKSLRRCDVPSGQMLNTISFPEYHNKERLETLRDMISSVLYDDGSDLDHSFEYYAQLVVRLCKSGLAEEVASTLFRQLHDYIEEHGVNDLARKADSMEPQNTPRDLAKSWENLKRTLDKLSRIFVYLEMNYLRPNTELNKDAWATLLPLREKGYLKYPRIETYGLLLYSSAFGPSESGLSVEQMMGRNYLDLVFLGLAYNGSEMFQQNNDVTPESFFEYLSSVKEIDNYQRLELYNRLPDLFEKIGYKMHFQLTDENPLEEYMTKTDAILRSMFMMAGSRSVLRAYRRDIVNAMRRSMFENVFDAIEEQLLPQWFVSEDPQLEIVYKYCMRAEGLLPTRLLDSFTDHVARLMKELFEKYNGDSDYAERHNLPLKLNEMTQRLTSLLESYFVDARPDAYHEPRRNVFDHKLKMTVNDMLESQSELFNDCLLRFFDLYARGLIFKNGKEQESNVLRGLEHFLSLGFLKDSLVRNYTSQLSRRMLMSFGTPTLENEFRILELFKEVATREEWTGVEQMLNEILASKQQFDSFEKWKLHQNIPSVKSSDLTILCLNPESWPRVQSSPMLNLPEEISKELDNYNVFFKGNFDSKSLAWAYSLHNVSINARFGSGNHLKQIVCPSFHAVTLLAFNDHEQLAFDQLLQITGMDPQMLREVINVLTTGRYRLLLRLENGSYSANDGFKEKAKRITIKMTKPTKRQDHSKSTAATTSQIIETDDFLRASIVRFMKARRTATHSELMEGLREHLQERGRTINGIEDVKRAIESLVYQEYITRNGLDSYDYVA</sequence>
<evidence type="ECO:0000313" key="4">
    <source>
        <dbReference type="Proteomes" id="UP000019384"/>
    </source>
</evidence>
<dbReference type="InterPro" id="IPR016158">
    <property type="entry name" value="Cullin_homology"/>
</dbReference>
<dbReference type="SMART" id="SM00182">
    <property type="entry name" value="CULLIN"/>
    <property type="match status" value="1"/>
</dbReference>
<dbReference type="GO" id="GO:0031625">
    <property type="term" value="F:ubiquitin protein ligase binding"/>
    <property type="evidence" value="ECO:0007669"/>
    <property type="project" value="InterPro"/>
</dbReference>
<evidence type="ECO:0000313" key="3">
    <source>
        <dbReference type="EMBL" id="CDK25587.1"/>
    </source>
</evidence>
<dbReference type="GeneID" id="34518987"/>
<dbReference type="InterPro" id="IPR059120">
    <property type="entry name" value="Cullin-like_AB"/>
</dbReference>
<dbReference type="InterPro" id="IPR036317">
    <property type="entry name" value="Cullin_homology_sf"/>
</dbReference>
<dbReference type="OrthoDB" id="27073at2759"/>
<gene>
    <name evidence="3" type="ORF">KUCA_T00001557001</name>
</gene>
<keyword evidence="4" id="KW-1185">Reference proteome</keyword>
<dbReference type="InterPro" id="IPR036388">
    <property type="entry name" value="WH-like_DNA-bd_sf"/>
</dbReference>
<comment type="similarity">
    <text evidence="1">Belongs to the cullin family.</text>
</comment>
<dbReference type="Gene3D" id="1.10.10.10">
    <property type="entry name" value="Winged helix-like DNA-binding domain superfamily/Winged helix DNA-binding domain"/>
    <property type="match status" value="1"/>
</dbReference>
<dbReference type="SUPFAM" id="SSF74788">
    <property type="entry name" value="Cullin repeat-like"/>
    <property type="match status" value="1"/>
</dbReference>
<dbReference type="InterPro" id="IPR016159">
    <property type="entry name" value="Cullin_repeat-like_dom_sf"/>
</dbReference>
<dbReference type="InterPro" id="IPR019559">
    <property type="entry name" value="Cullin_neddylation_domain"/>
</dbReference>
<evidence type="ECO:0000256" key="1">
    <source>
        <dbReference type="PROSITE-ProRule" id="PRU00330"/>
    </source>
</evidence>
<protein>
    <recommendedName>
        <fullName evidence="2">Cullin family profile domain-containing protein</fullName>
    </recommendedName>
</protein>
<dbReference type="AlphaFoldDB" id="W6MLC1"/>
<dbReference type="Gene3D" id="1.20.1310.10">
    <property type="entry name" value="Cullin Repeats"/>
    <property type="match status" value="1"/>
</dbReference>
<dbReference type="SMART" id="SM00884">
    <property type="entry name" value="Cullin_Nedd8"/>
    <property type="match status" value="1"/>
</dbReference>
<dbReference type="EMBL" id="HG793126">
    <property type="protein sequence ID" value="CDK25587.1"/>
    <property type="molecule type" value="Genomic_DNA"/>
</dbReference>
<accession>W6MLC1</accession>
<dbReference type="SUPFAM" id="SSF46785">
    <property type="entry name" value="Winged helix' DNA-binding domain"/>
    <property type="match status" value="1"/>
</dbReference>
<name>W6MLC1_9ASCO</name>
<organism evidence="3 4">
    <name type="scientific">Kuraishia capsulata CBS 1993</name>
    <dbReference type="NCBI Taxonomy" id="1382522"/>
    <lineage>
        <taxon>Eukaryota</taxon>
        <taxon>Fungi</taxon>
        <taxon>Dikarya</taxon>
        <taxon>Ascomycota</taxon>
        <taxon>Saccharomycotina</taxon>
        <taxon>Pichiomycetes</taxon>
        <taxon>Pichiales</taxon>
        <taxon>Pichiaceae</taxon>
        <taxon>Kuraishia</taxon>
    </lineage>
</organism>
<dbReference type="SUPFAM" id="SSF75632">
    <property type="entry name" value="Cullin homology domain"/>
    <property type="match status" value="1"/>
</dbReference>
<dbReference type="InterPro" id="IPR036390">
    <property type="entry name" value="WH_DNA-bd_sf"/>
</dbReference>
<feature type="domain" description="Cullin family profile" evidence="2">
    <location>
        <begin position="488"/>
        <end position="680"/>
    </location>
</feature>
<evidence type="ECO:0000259" key="2">
    <source>
        <dbReference type="PROSITE" id="PS50069"/>
    </source>
</evidence>
<dbReference type="Pfam" id="PF26557">
    <property type="entry name" value="Cullin_AB"/>
    <property type="match status" value="1"/>
</dbReference>
<dbReference type="Pfam" id="PF10557">
    <property type="entry name" value="Cullin_Nedd8"/>
    <property type="match status" value="1"/>
</dbReference>